<proteinExistence type="predicted"/>
<dbReference type="EMBL" id="CAUOFW020006017">
    <property type="protein sequence ID" value="CAK9172545.1"/>
    <property type="molecule type" value="Genomic_DNA"/>
</dbReference>
<keyword evidence="3" id="KW-1185">Reference proteome</keyword>
<sequence length="114" mass="13245">MCLKNDVTNQKCFNGSYPSKQLNKSHGTHASHESITCNDVPDIVCKQLNSTFSVLHNHISPLKTKFYNRNWNLIKIFDSPRKKNKKKSQQSREHIKQLKLLDFHSNHNKNSGKK</sequence>
<comment type="caution">
    <text evidence="2">The sequence shown here is derived from an EMBL/GenBank/DDBJ whole genome shotgun (WGS) entry which is preliminary data.</text>
</comment>
<dbReference type="AlphaFoldDB" id="A0ABC8TSS4"/>
<reference evidence="2 3" key="1">
    <citation type="submission" date="2024-02" db="EMBL/GenBank/DDBJ databases">
        <authorList>
            <person name="Vignale AGUSTIN F."/>
            <person name="Sosa J E."/>
            <person name="Modenutti C."/>
        </authorList>
    </citation>
    <scope>NUCLEOTIDE SEQUENCE [LARGE SCALE GENOMIC DNA]</scope>
</reference>
<evidence type="ECO:0000313" key="2">
    <source>
        <dbReference type="EMBL" id="CAK9172545.1"/>
    </source>
</evidence>
<feature type="region of interest" description="Disordered" evidence="1">
    <location>
        <begin position="80"/>
        <end position="114"/>
    </location>
</feature>
<dbReference type="Proteomes" id="UP001642360">
    <property type="component" value="Unassembled WGS sequence"/>
</dbReference>
<feature type="compositionally biased region" description="Basic and acidic residues" evidence="1">
    <location>
        <begin position="90"/>
        <end position="105"/>
    </location>
</feature>
<organism evidence="2 3">
    <name type="scientific">Ilex paraguariensis</name>
    <name type="common">yerba mate</name>
    <dbReference type="NCBI Taxonomy" id="185542"/>
    <lineage>
        <taxon>Eukaryota</taxon>
        <taxon>Viridiplantae</taxon>
        <taxon>Streptophyta</taxon>
        <taxon>Embryophyta</taxon>
        <taxon>Tracheophyta</taxon>
        <taxon>Spermatophyta</taxon>
        <taxon>Magnoliopsida</taxon>
        <taxon>eudicotyledons</taxon>
        <taxon>Gunneridae</taxon>
        <taxon>Pentapetalae</taxon>
        <taxon>asterids</taxon>
        <taxon>campanulids</taxon>
        <taxon>Aquifoliales</taxon>
        <taxon>Aquifoliaceae</taxon>
        <taxon>Ilex</taxon>
    </lineage>
</organism>
<accession>A0ABC8TSS4</accession>
<name>A0ABC8TSS4_9AQUA</name>
<protein>
    <submittedName>
        <fullName evidence="2">Uncharacterized protein</fullName>
    </submittedName>
</protein>
<gene>
    <name evidence="2" type="ORF">ILEXP_LOCUS42197</name>
</gene>
<evidence type="ECO:0000256" key="1">
    <source>
        <dbReference type="SAM" id="MobiDB-lite"/>
    </source>
</evidence>
<evidence type="ECO:0000313" key="3">
    <source>
        <dbReference type="Proteomes" id="UP001642360"/>
    </source>
</evidence>